<organism evidence="3 4">
    <name type="scientific">Drechslerella dactyloides</name>
    <name type="common">Nematode-trapping fungus</name>
    <name type="synonym">Arthrobotrys dactyloides</name>
    <dbReference type="NCBI Taxonomy" id="74499"/>
    <lineage>
        <taxon>Eukaryota</taxon>
        <taxon>Fungi</taxon>
        <taxon>Dikarya</taxon>
        <taxon>Ascomycota</taxon>
        <taxon>Pezizomycotina</taxon>
        <taxon>Orbiliomycetes</taxon>
        <taxon>Orbiliales</taxon>
        <taxon>Orbiliaceae</taxon>
        <taxon>Drechslerella</taxon>
    </lineage>
</organism>
<dbReference type="GO" id="GO:0006310">
    <property type="term" value="P:DNA recombination"/>
    <property type="evidence" value="ECO:0007669"/>
    <property type="project" value="InterPro"/>
</dbReference>
<dbReference type="GO" id="GO:0003677">
    <property type="term" value="F:DNA binding"/>
    <property type="evidence" value="ECO:0007669"/>
    <property type="project" value="InterPro"/>
</dbReference>
<feature type="region of interest" description="Disordered" evidence="2">
    <location>
        <begin position="602"/>
        <end position="633"/>
    </location>
</feature>
<dbReference type="PANTHER" id="PTHR37535:SF2">
    <property type="entry name" value="FINGER DOMAIN PROTEIN, PUTATIVE (AFU_ORTHOLOGUE AFUA_6G09300)-RELATED"/>
    <property type="match status" value="1"/>
</dbReference>
<name>A0AAD6IT21_DREDA</name>
<comment type="caution">
    <text evidence="3">The sequence shown here is derived from an EMBL/GenBank/DDBJ whole genome shotgun (WGS) entry which is preliminary data.</text>
</comment>
<evidence type="ECO:0000313" key="4">
    <source>
        <dbReference type="Proteomes" id="UP001221413"/>
    </source>
</evidence>
<keyword evidence="4" id="KW-1185">Reference proteome</keyword>
<feature type="compositionally biased region" description="Basic residues" evidence="2">
    <location>
        <begin position="745"/>
        <end position="764"/>
    </location>
</feature>
<dbReference type="Gene3D" id="1.10.443.10">
    <property type="entry name" value="Intergrase catalytic core"/>
    <property type="match status" value="1"/>
</dbReference>
<dbReference type="GO" id="GO:0015074">
    <property type="term" value="P:DNA integration"/>
    <property type="evidence" value="ECO:0007669"/>
    <property type="project" value="InterPro"/>
</dbReference>
<evidence type="ECO:0000313" key="3">
    <source>
        <dbReference type="EMBL" id="KAJ6258013.1"/>
    </source>
</evidence>
<feature type="region of interest" description="Disordered" evidence="2">
    <location>
        <begin position="520"/>
        <end position="545"/>
    </location>
</feature>
<reference evidence="3" key="1">
    <citation type="submission" date="2023-01" db="EMBL/GenBank/DDBJ databases">
        <title>The chitinases involved in constricting ring structure development in the nematode-trapping fungus Drechslerella dactyloides.</title>
        <authorList>
            <person name="Wang R."/>
            <person name="Zhang L."/>
            <person name="Tang P."/>
            <person name="Li S."/>
            <person name="Liang L."/>
        </authorList>
    </citation>
    <scope>NUCLEOTIDE SEQUENCE</scope>
    <source>
        <strain evidence="3">YMF1.00031</strain>
    </source>
</reference>
<gene>
    <name evidence="3" type="ORF">Dda_6925</name>
</gene>
<evidence type="ECO:0000256" key="2">
    <source>
        <dbReference type="SAM" id="MobiDB-lite"/>
    </source>
</evidence>
<dbReference type="Pfam" id="PF11917">
    <property type="entry name" value="DUF3435"/>
    <property type="match status" value="1"/>
</dbReference>
<feature type="compositionally biased region" description="Basic and acidic residues" evidence="2">
    <location>
        <begin position="522"/>
        <end position="534"/>
    </location>
</feature>
<sequence length="861" mass="97881">MPPVRRTAEARKQRNASRLESYDPQKQLEVHSDPTPIGRNYSDATIVLIQNVRKSWEKYCTLISLDSDVALERSEFDWKYFKGYLEWVVLTTNIGSYSTLDVHWKYLRMVYTHSVCKTVSRHIGDEMISYIQKVLTPQYGLTLIGRGKPLARASDLFALLHYHWCLDTSVFRHERYRVQLALLMMLMAFTASRPGALIESHCRRGSNESLKYKDVALRLIRCEEDSNFIIVMEIASWIMKGKGRTQEPTIFVVHERYDSMPADPILLFLALAFADNAFKSKDINRPADIYQLRIPEKMGAIQLHWKPSILETPIFREVEPSGLRVSDTKALRYSTASTLIKRLGLNAGFEQVLMPYNFRRAAANVINDIATTATRSRALGHTGSSTFERYYHSQIVSHDIQSAFLGTPERVEILAAIERMGSRRHAQAPTSLTADEKNMVVEQDEELQELLARAAELKFRLRKDYGSLKNAASASESPYSDFKSMQTAITTWKASLYRAAFKEKRQGFFDNINEDEIASQLRPDKYKSSRREARGPSSRSYSLPLVSQERSSIAEALFGHIQSDFSEAKQGCHWQHEVNSKNRLDTIENLIRLCQLSEGTTVYKRPSHTRKSDSAPSVKATPEPPSQNAGVPEPTTAAALACPMQCLFCLGDSKLVDSARARRYARLDSLRRHVTTQHLRKLDPSVIVSSSTYMYKPPDGVKLVKSAESSDSVWKPHPSDPPHTTWDMDACSDHPLRPPTEQRVPKSKRPVNAQRRRAAFPKSHRQPAVEIETIAKLRLAVGEAERELGIAYQEIRNMERTLSALQAEVAQKDYALNDIKKELCCTNDALIDANIRTIEKDHDLVVIREELAENTFDLQQD</sequence>
<dbReference type="PANTHER" id="PTHR37535">
    <property type="entry name" value="FLUG DOMAIN PROTEIN"/>
    <property type="match status" value="1"/>
</dbReference>
<feature type="region of interest" description="Disordered" evidence="2">
    <location>
        <begin position="1"/>
        <end position="36"/>
    </location>
</feature>
<feature type="region of interest" description="Disordered" evidence="2">
    <location>
        <begin position="707"/>
        <end position="764"/>
    </location>
</feature>
<dbReference type="InterPro" id="IPR021842">
    <property type="entry name" value="DUF3435"/>
</dbReference>
<keyword evidence="1" id="KW-0175">Coiled coil</keyword>
<dbReference type="Proteomes" id="UP001221413">
    <property type="component" value="Unassembled WGS sequence"/>
</dbReference>
<protein>
    <submittedName>
        <fullName evidence="3">Uncharacterized protein</fullName>
    </submittedName>
</protein>
<dbReference type="EMBL" id="JAQGDS010000009">
    <property type="protein sequence ID" value="KAJ6258013.1"/>
    <property type="molecule type" value="Genomic_DNA"/>
</dbReference>
<evidence type="ECO:0000256" key="1">
    <source>
        <dbReference type="SAM" id="Coils"/>
    </source>
</evidence>
<dbReference type="AlphaFoldDB" id="A0AAD6IT21"/>
<feature type="compositionally biased region" description="Basic and acidic residues" evidence="2">
    <location>
        <begin position="1"/>
        <end position="12"/>
    </location>
</feature>
<accession>A0AAD6IT21</accession>
<feature type="coiled-coil region" evidence="1">
    <location>
        <begin position="781"/>
        <end position="808"/>
    </location>
</feature>
<feature type="compositionally biased region" description="Basic and acidic residues" evidence="2">
    <location>
        <begin position="20"/>
        <end position="32"/>
    </location>
</feature>
<dbReference type="InterPro" id="IPR013762">
    <property type="entry name" value="Integrase-like_cat_sf"/>
</dbReference>
<proteinExistence type="predicted"/>